<dbReference type="AlphaFoldDB" id="A0A314UMK7"/>
<feature type="domain" description="CP-type G" evidence="7">
    <location>
        <begin position="1"/>
        <end position="153"/>
    </location>
</feature>
<feature type="compositionally biased region" description="Acidic residues" evidence="6">
    <location>
        <begin position="330"/>
        <end position="343"/>
    </location>
</feature>
<comment type="subcellular location">
    <subcellularLocation>
        <location evidence="1">Nucleus</location>
        <location evidence="1">Nucleolus</location>
    </subcellularLocation>
</comment>
<dbReference type="InterPro" id="IPR023179">
    <property type="entry name" value="GTP-bd_ortho_bundle_sf"/>
</dbReference>
<evidence type="ECO:0000256" key="4">
    <source>
        <dbReference type="ARBA" id="ARBA00023134"/>
    </source>
</evidence>
<feature type="region of interest" description="Disordered" evidence="6">
    <location>
        <begin position="302"/>
        <end position="359"/>
    </location>
</feature>
<comment type="caution">
    <text evidence="8">The sequence shown here is derived from an EMBL/GenBank/DDBJ whole genome shotgun (WGS) entry which is preliminary data.</text>
</comment>
<protein>
    <submittedName>
        <fullName evidence="8">Guanine nucleotide-binding protein-like NSN1</fullName>
    </submittedName>
</protein>
<dbReference type="PRINTS" id="PR00326">
    <property type="entry name" value="GTP1OBG"/>
</dbReference>
<dbReference type="CDD" id="cd04178">
    <property type="entry name" value="Nucleostemin_like"/>
    <property type="match status" value="1"/>
</dbReference>
<evidence type="ECO:0000256" key="6">
    <source>
        <dbReference type="SAM" id="MobiDB-lite"/>
    </source>
</evidence>
<reference evidence="8 9" key="1">
    <citation type="submission" date="2018-02" db="EMBL/GenBank/DDBJ databases">
        <title>Draft genome of wild Prunus yedoensis var. nudiflora.</title>
        <authorList>
            <person name="Baek S."/>
            <person name="Kim J.-H."/>
            <person name="Choi K."/>
            <person name="Kim G.-B."/>
            <person name="Cho A."/>
            <person name="Jang H."/>
            <person name="Shin C.-H."/>
            <person name="Yu H.-J."/>
            <person name="Mun J.-H."/>
        </authorList>
    </citation>
    <scope>NUCLEOTIDE SEQUENCE [LARGE SCALE GENOMIC DNA]</scope>
    <source>
        <strain evidence="9">cv. Jeju island</strain>
        <tissue evidence="8">Leaf</tissue>
    </source>
</reference>
<dbReference type="PROSITE" id="PS51721">
    <property type="entry name" value="G_CP"/>
    <property type="match status" value="1"/>
</dbReference>
<dbReference type="PANTHER" id="PTHR11089">
    <property type="entry name" value="GTP-BINDING PROTEIN-RELATED"/>
    <property type="match status" value="1"/>
</dbReference>
<evidence type="ECO:0000313" key="9">
    <source>
        <dbReference type="Proteomes" id="UP000250321"/>
    </source>
</evidence>
<accession>A0A314UMK7</accession>
<dbReference type="GO" id="GO:0051239">
    <property type="term" value="P:regulation of multicellular organismal process"/>
    <property type="evidence" value="ECO:0007669"/>
    <property type="project" value="UniProtKB-ARBA"/>
</dbReference>
<evidence type="ECO:0000256" key="1">
    <source>
        <dbReference type="ARBA" id="ARBA00004604"/>
    </source>
</evidence>
<name>A0A314UMK7_PRUYE</name>
<feature type="region of interest" description="Disordered" evidence="6">
    <location>
        <begin position="374"/>
        <end position="400"/>
    </location>
</feature>
<evidence type="ECO:0000256" key="5">
    <source>
        <dbReference type="ARBA" id="ARBA00023242"/>
    </source>
</evidence>
<gene>
    <name evidence="8" type="ORF">Pyn_13809</name>
</gene>
<dbReference type="STRING" id="2094558.A0A314UMK7"/>
<sequence length="422" mass="46780">MVMKSGPNKHLVLLLNKIDLVPREAAEKWLSYLREELPAVAFKCNTQEQRSNLGWKSSSKKSKPSSLLQMSDCLGAETLLKLLKNYSRSHEIKKSITVGVIGLPNVGKSSLINSLKRSRVVNVGSTPGLTRSMQEVQLDNNVKLLDCPGVVMLRSKENDASIALRNCKRIEKLEDPIAPVKEILKLCPDRLLVTLYKLPSFESVDDFLHKVATVRGKLKKGGIVDIGAAARIVLHDWNEGKIPYYTMPPVRNQEEPSEANIVSQLGKVFNIDEVYNAESSFIGSLKSVSDFHPVEVPPSCPLNFDEDIVENDAGQGPSSQGDESPRDMVDKDDDQTMACEEDDAGKTKEKKATKTVRQNEKLYTAEGILNPKIKRAEKKKKKKAKAASASVDAMDDDGDYDFKVDYKKKGSAMDASDDELEE</sequence>
<dbReference type="GO" id="GO:0005730">
    <property type="term" value="C:nucleolus"/>
    <property type="evidence" value="ECO:0007669"/>
    <property type="project" value="UniProtKB-SubCell"/>
</dbReference>
<keyword evidence="9" id="KW-1185">Reference proteome</keyword>
<keyword evidence="2" id="KW-0547">Nucleotide-binding</keyword>
<dbReference type="Gene3D" id="1.10.1580.10">
    <property type="match status" value="1"/>
</dbReference>
<dbReference type="Gene3D" id="3.40.50.300">
    <property type="entry name" value="P-loop containing nucleotide triphosphate hydrolases"/>
    <property type="match status" value="1"/>
</dbReference>
<dbReference type="InterPro" id="IPR050755">
    <property type="entry name" value="TRAFAC_YlqF/YawG_RiboMat"/>
</dbReference>
<dbReference type="GO" id="GO:0005525">
    <property type="term" value="F:GTP binding"/>
    <property type="evidence" value="ECO:0007669"/>
    <property type="project" value="UniProtKB-KW"/>
</dbReference>
<proteinExistence type="predicted"/>
<feature type="compositionally biased region" description="Basic residues" evidence="6">
    <location>
        <begin position="374"/>
        <end position="385"/>
    </location>
</feature>
<keyword evidence="5" id="KW-0539">Nucleus</keyword>
<feature type="compositionally biased region" description="Basic and acidic residues" evidence="6">
    <location>
        <begin position="344"/>
        <end position="359"/>
    </location>
</feature>
<keyword evidence="4" id="KW-0342">GTP-binding</keyword>
<dbReference type="FunFam" id="3.40.50.300:FF:000571">
    <property type="entry name" value="Guanine nucleotide-binding protein-like NSN1"/>
    <property type="match status" value="1"/>
</dbReference>
<dbReference type="InterPro" id="IPR030378">
    <property type="entry name" value="G_CP_dom"/>
</dbReference>
<dbReference type="SUPFAM" id="SSF52540">
    <property type="entry name" value="P-loop containing nucleoside triphosphate hydrolases"/>
    <property type="match status" value="1"/>
</dbReference>
<dbReference type="PANTHER" id="PTHR11089:SF30">
    <property type="entry name" value="GUANINE NUCLEOTIDE-BINDING PROTEIN-LIKE 3 HOMOLOG"/>
    <property type="match status" value="1"/>
</dbReference>
<evidence type="ECO:0000259" key="7">
    <source>
        <dbReference type="PROSITE" id="PS51721"/>
    </source>
</evidence>
<dbReference type="FunFam" id="1.10.1580.10:FF:000002">
    <property type="entry name" value="Guanine nucleotide-binding protein-like 3 (nucleolar)-like"/>
    <property type="match status" value="1"/>
</dbReference>
<dbReference type="GO" id="GO:0050793">
    <property type="term" value="P:regulation of developmental process"/>
    <property type="evidence" value="ECO:0007669"/>
    <property type="project" value="UniProtKB-ARBA"/>
</dbReference>
<dbReference type="OrthoDB" id="444945at2759"/>
<dbReference type="Pfam" id="PF01926">
    <property type="entry name" value="MMR_HSR1"/>
    <property type="match status" value="1"/>
</dbReference>
<dbReference type="InterPro" id="IPR027417">
    <property type="entry name" value="P-loop_NTPase"/>
</dbReference>
<evidence type="ECO:0000256" key="3">
    <source>
        <dbReference type="ARBA" id="ARBA00023054"/>
    </source>
</evidence>
<keyword evidence="3" id="KW-0175">Coiled coil</keyword>
<organism evidence="8 9">
    <name type="scientific">Prunus yedoensis var. nudiflora</name>
    <dbReference type="NCBI Taxonomy" id="2094558"/>
    <lineage>
        <taxon>Eukaryota</taxon>
        <taxon>Viridiplantae</taxon>
        <taxon>Streptophyta</taxon>
        <taxon>Embryophyta</taxon>
        <taxon>Tracheophyta</taxon>
        <taxon>Spermatophyta</taxon>
        <taxon>Magnoliopsida</taxon>
        <taxon>eudicotyledons</taxon>
        <taxon>Gunneridae</taxon>
        <taxon>Pentapetalae</taxon>
        <taxon>rosids</taxon>
        <taxon>fabids</taxon>
        <taxon>Rosales</taxon>
        <taxon>Rosaceae</taxon>
        <taxon>Amygdaloideae</taxon>
        <taxon>Amygdaleae</taxon>
        <taxon>Prunus</taxon>
    </lineage>
</organism>
<dbReference type="InterPro" id="IPR006073">
    <property type="entry name" value="GTP-bd"/>
</dbReference>
<evidence type="ECO:0000313" key="8">
    <source>
        <dbReference type="EMBL" id="PQM38747.1"/>
    </source>
</evidence>
<dbReference type="EMBL" id="PJQY01003280">
    <property type="protein sequence ID" value="PQM38747.1"/>
    <property type="molecule type" value="Genomic_DNA"/>
</dbReference>
<dbReference type="Proteomes" id="UP000250321">
    <property type="component" value="Unassembled WGS sequence"/>
</dbReference>
<evidence type="ECO:0000256" key="2">
    <source>
        <dbReference type="ARBA" id="ARBA00022741"/>
    </source>
</evidence>